<organism evidence="2 3">
    <name type="scientific">Verticiella sediminum</name>
    <dbReference type="NCBI Taxonomy" id="1247510"/>
    <lineage>
        <taxon>Bacteria</taxon>
        <taxon>Pseudomonadati</taxon>
        <taxon>Pseudomonadota</taxon>
        <taxon>Betaproteobacteria</taxon>
        <taxon>Burkholderiales</taxon>
        <taxon>Alcaligenaceae</taxon>
        <taxon>Verticiella</taxon>
    </lineage>
</organism>
<dbReference type="EMBL" id="VLTJ01000042">
    <property type="protein sequence ID" value="TSH88923.1"/>
    <property type="molecule type" value="Genomic_DNA"/>
</dbReference>
<dbReference type="OrthoDB" id="5171643at2"/>
<dbReference type="Gene3D" id="3.40.190.150">
    <property type="entry name" value="Bordetella uptake gene, domain 1"/>
    <property type="match status" value="1"/>
</dbReference>
<evidence type="ECO:0000256" key="1">
    <source>
        <dbReference type="ARBA" id="ARBA00006987"/>
    </source>
</evidence>
<gene>
    <name evidence="2" type="ORF">FOZ76_25155</name>
</gene>
<protein>
    <submittedName>
        <fullName evidence="2">Tripartite tricarboxylate transporter substrate binding protein</fullName>
    </submittedName>
</protein>
<name>A0A556A7S2_9BURK</name>
<dbReference type="AlphaFoldDB" id="A0A556A7S2"/>
<accession>A0A556A7S2</accession>
<comment type="similarity">
    <text evidence="1">Belongs to the UPF0065 (bug) family.</text>
</comment>
<sequence length="353" mass="36657">MIKRDSLFPKPKACLNRGAQAAAAGPRAFTMARRAFARALLAAGLAAPMLCAAAYPERPVRLIVSYPAGGSTDLIARALANAMSRTLGQQIVVENRPGAGGVVGSSAAASAAPDGYTVLVSGGTQALMKDLHPTLPFDPAVAFDPVAMLVEIPNVLAVSGTSPYQSLQSVIDAARQAPGKLAYASAGPGTPANLVCERLKVEADVDILHVPYKGNAPAVNDVLGGQVPMMCNNLAGTLPYADGGRLRLLAVTGKQRSPYAPDVPTFGELGLERLDTSVWMSLVVPKGTPAEAIQRLNEAAARALDDPGVRTQLEQFGAVPIDTGVQNYAALQGRERELWGDMVRSLGLAGTAK</sequence>
<dbReference type="InterPro" id="IPR042100">
    <property type="entry name" value="Bug_dom1"/>
</dbReference>
<evidence type="ECO:0000313" key="3">
    <source>
        <dbReference type="Proteomes" id="UP000318405"/>
    </source>
</evidence>
<dbReference type="Pfam" id="PF03401">
    <property type="entry name" value="TctC"/>
    <property type="match status" value="1"/>
</dbReference>
<evidence type="ECO:0000313" key="2">
    <source>
        <dbReference type="EMBL" id="TSH88923.1"/>
    </source>
</evidence>
<dbReference type="Proteomes" id="UP000318405">
    <property type="component" value="Unassembled WGS sequence"/>
</dbReference>
<comment type="caution">
    <text evidence="2">The sequence shown here is derived from an EMBL/GenBank/DDBJ whole genome shotgun (WGS) entry which is preliminary data.</text>
</comment>
<dbReference type="PANTHER" id="PTHR42928">
    <property type="entry name" value="TRICARBOXYLATE-BINDING PROTEIN"/>
    <property type="match status" value="1"/>
</dbReference>
<dbReference type="SUPFAM" id="SSF53850">
    <property type="entry name" value="Periplasmic binding protein-like II"/>
    <property type="match status" value="1"/>
</dbReference>
<proteinExistence type="inferred from homology"/>
<reference evidence="2 3" key="1">
    <citation type="submission" date="2019-07" db="EMBL/GenBank/DDBJ databases">
        <title>Qingshengfaniella alkalisoli gen. nov., sp. nov., isolated from saline soil.</title>
        <authorList>
            <person name="Xu L."/>
            <person name="Huang X.-X."/>
            <person name="Sun J.-Q."/>
        </authorList>
    </citation>
    <scope>NUCLEOTIDE SEQUENCE [LARGE SCALE GENOMIC DNA]</scope>
    <source>
        <strain evidence="2 3">DSM 27279</strain>
    </source>
</reference>
<dbReference type="PANTHER" id="PTHR42928:SF5">
    <property type="entry name" value="BLR1237 PROTEIN"/>
    <property type="match status" value="1"/>
</dbReference>
<dbReference type="PIRSF" id="PIRSF017082">
    <property type="entry name" value="YflP"/>
    <property type="match status" value="1"/>
</dbReference>
<dbReference type="Gene3D" id="3.40.190.10">
    <property type="entry name" value="Periplasmic binding protein-like II"/>
    <property type="match status" value="1"/>
</dbReference>
<dbReference type="RefSeq" id="WP_143951039.1">
    <property type="nucleotide sequence ID" value="NZ_BAABMB010000005.1"/>
</dbReference>
<keyword evidence="3" id="KW-1185">Reference proteome</keyword>
<dbReference type="InterPro" id="IPR005064">
    <property type="entry name" value="BUG"/>
</dbReference>